<evidence type="ECO:0000313" key="2">
    <source>
        <dbReference type="EMBL" id="KKK92367.1"/>
    </source>
</evidence>
<dbReference type="PANTHER" id="PTHR30538:SF0">
    <property type="entry name" value="L-LYSINE 2,3-AMINOMUTASE AQ_1632-RELATED"/>
    <property type="match status" value="1"/>
</dbReference>
<gene>
    <name evidence="2" type="ORF">LCGC14_2703650</name>
</gene>
<dbReference type="InterPro" id="IPR003739">
    <property type="entry name" value="Lys_aminomutase/Glu_NH3_mut"/>
</dbReference>
<organism evidence="2">
    <name type="scientific">marine sediment metagenome</name>
    <dbReference type="NCBI Taxonomy" id="412755"/>
    <lineage>
        <taxon>unclassified sequences</taxon>
        <taxon>metagenomes</taxon>
        <taxon>ecological metagenomes</taxon>
    </lineage>
</organism>
<dbReference type="EMBL" id="LAZR01048243">
    <property type="protein sequence ID" value="KKK92367.1"/>
    <property type="molecule type" value="Genomic_DNA"/>
</dbReference>
<dbReference type="InterPro" id="IPR013785">
    <property type="entry name" value="Aldolase_TIM"/>
</dbReference>
<dbReference type="GO" id="GO:0051539">
    <property type="term" value="F:4 iron, 4 sulfur cluster binding"/>
    <property type="evidence" value="ECO:0007669"/>
    <property type="project" value="UniProtKB-KW"/>
</dbReference>
<keyword evidence="1" id="KW-0411">Iron-sulfur</keyword>
<dbReference type="SUPFAM" id="SSF102114">
    <property type="entry name" value="Radical SAM enzymes"/>
    <property type="match status" value="1"/>
</dbReference>
<keyword evidence="1" id="KW-0408">Iron</keyword>
<name>A0A0F8ZEZ7_9ZZZZ</name>
<proteinExistence type="predicted"/>
<evidence type="ECO:0000256" key="1">
    <source>
        <dbReference type="ARBA" id="ARBA00022485"/>
    </source>
</evidence>
<keyword evidence="1" id="KW-0004">4Fe-4S</keyword>
<reference evidence="2" key="1">
    <citation type="journal article" date="2015" name="Nature">
        <title>Complex archaea that bridge the gap between prokaryotes and eukaryotes.</title>
        <authorList>
            <person name="Spang A."/>
            <person name="Saw J.H."/>
            <person name="Jorgensen S.L."/>
            <person name="Zaremba-Niedzwiedzka K."/>
            <person name="Martijn J."/>
            <person name="Lind A.E."/>
            <person name="van Eijk R."/>
            <person name="Schleper C."/>
            <person name="Guy L."/>
            <person name="Ettema T.J."/>
        </authorList>
    </citation>
    <scope>NUCLEOTIDE SEQUENCE</scope>
</reference>
<sequence>LVLTTSKLENIIRHLRGIDHVRIIRIGTKTPVFNPYRIVEDTALLEMIRKYSTEQKKIYIITHFVHPRELTDLAVKAVEMLQKAGAIIANQTPLIRGVNDNPEVLAELLAKLSFTGIVPYYIFQCRPALGNKAYTVPIEQGYEITEQAKAHVSGLAKRARFVMSHSTGKIEIVGKTEELVYFRYHRAAKDEDSGRFLAFKSNPNAYWLDDYDEVTQDCPVSLPSCSSSRE</sequence>
<dbReference type="AlphaFoldDB" id="A0A0F8ZEZ7"/>
<evidence type="ECO:0008006" key="3">
    <source>
        <dbReference type="Google" id="ProtNLM"/>
    </source>
</evidence>
<dbReference type="Gene3D" id="3.20.20.70">
    <property type="entry name" value="Aldolase class I"/>
    <property type="match status" value="1"/>
</dbReference>
<keyword evidence="1" id="KW-0479">Metal-binding</keyword>
<accession>A0A0F8ZEZ7</accession>
<feature type="non-terminal residue" evidence="2">
    <location>
        <position position="1"/>
    </location>
</feature>
<dbReference type="PANTHER" id="PTHR30538">
    <property type="entry name" value="LYSINE 2,3-AMINOMUTASE-RELATED"/>
    <property type="match status" value="1"/>
</dbReference>
<comment type="caution">
    <text evidence="2">The sequence shown here is derived from an EMBL/GenBank/DDBJ whole genome shotgun (WGS) entry which is preliminary data.</text>
</comment>
<dbReference type="InterPro" id="IPR058240">
    <property type="entry name" value="rSAM_sf"/>
</dbReference>
<protein>
    <recommendedName>
        <fullName evidence="3">Radical SAM core domain-containing protein</fullName>
    </recommendedName>
</protein>